<protein>
    <submittedName>
        <fullName evidence="1">Uncharacterized protein</fullName>
    </submittedName>
</protein>
<evidence type="ECO:0000313" key="2">
    <source>
        <dbReference type="Proteomes" id="UP000309997"/>
    </source>
</evidence>
<reference evidence="1 2" key="1">
    <citation type="journal article" date="2024" name="Plant Biotechnol. J.">
        <title>Genome and CRISPR/Cas9 system of a widespread forest tree (Populus alba) in the world.</title>
        <authorList>
            <person name="Liu Y.J."/>
            <person name="Jiang P.F."/>
            <person name="Han X.M."/>
            <person name="Li X.Y."/>
            <person name="Wang H.M."/>
            <person name="Wang Y.J."/>
            <person name="Wang X.X."/>
            <person name="Zeng Q.Y."/>
        </authorList>
    </citation>
    <scope>NUCLEOTIDE SEQUENCE [LARGE SCALE GENOMIC DNA]</scope>
    <source>
        <strain evidence="2">cv. PAL-ZL1</strain>
    </source>
</reference>
<organism evidence="1 2">
    <name type="scientific">Populus alba</name>
    <name type="common">White poplar</name>
    <dbReference type="NCBI Taxonomy" id="43335"/>
    <lineage>
        <taxon>Eukaryota</taxon>
        <taxon>Viridiplantae</taxon>
        <taxon>Streptophyta</taxon>
        <taxon>Embryophyta</taxon>
        <taxon>Tracheophyta</taxon>
        <taxon>Spermatophyta</taxon>
        <taxon>Magnoliopsida</taxon>
        <taxon>eudicotyledons</taxon>
        <taxon>Gunneridae</taxon>
        <taxon>Pentapetalae</taxon>
        <taxon>rosids</taxon>
        <taxon>fabids</taxon>
        <taxon>Malpighiales</taxon>
        <taxon>Salicaceae</taxon>
        <taxon>Saliceae</taxon>
        <taxon>Populus</taxon>
    </lineage>
</organism>
<proteinExistence type="predicted"/>
<dbReference type="Proteomes" id="UP000309997">
    <property type="component" value="Unassembled WGS sequence"/>
</dbReference>
<sequence length="88" mass="10006">MRKDHRKYIAIGDYLGLVGVFFVMVGRWAYTGDASRWAFLYVNRYSHLQAGDRRCLWLGGAIVSGAMTMHGQSKAMWTEAGMQEGNRE</sequence>
<name>A0ACC4B2X4_POPAL</name>
<comment type="caution">
    <text evidence="1">The sequence shown here is derived from an EMBL/GenBank/DDBJ whole genome shotgun (WGS) entry which is preliminary data.</text>
</comment>
<keyword evidence="2" id="KW-1185">Reference proteome</keyword>
<dbReference type="EMBL" id="RCHU02000014">
    <property type="protein sequence ID" value="KAL3572680.1"/>
    <property type="molecule type" value="Genomic_DNA"/>
</dbReference>
<accession>A0ACC4B2X4</accession>
<evidence type="ECO:0000313" key="1">
    <source>
        <dbReference type="EMBL" id="KAL3572680.1"/>
    </source>
</evidence>
<gene>
    <name evidence="1" type="ORF">D5086_026584</name>
</gene>